<keyword evidence="2" id="KW-0597">Phosphoprotein</keyword>
<dbReference type="GO" id="GO:0009845">
    <property type="term" value="P:seed germination"/>
    <property type="evidence" value="ECO:0007669"/>
    <property type="project" value="UniProtKB-ARBA"/>
</dbReference>
<dbReference type="PROSITE" id="PS50217">
    <property type="entry name" value="BZIP"/>
    <property type="match status" value="1"/>
</dbReference>
<dbReference type="PANTHER" id="PTHR22952">
    <property type="entry name" value="CAMP-RESPONSE ELEMENT BINDING PROTEIN-RELATED"/>
    <property type="match status" value="1"/>
</dbReference>
<dbReference type="PROSITE" id="PS00036">
    <property type="entry name" value="BZIP_BASIC"/>
    <property type="match status" value="1"/>
</dbReference>
<feature type="domain" description="BZIP" evidence="11">
    <location>
        <begin position="358"/>
        <end position="410"/>
    </location>
</feature>
<dbReference type="FunFam" id="1.20.5.170:FF:000060">
    <property type="entry name" value="protein ABSCISIC ACID-INSENSITIVE 5 isoform X1"/>
    <property type="match status" value="1"/>
</dbReference>
<name>A0AA88DH52_FICCA</name>
<evidence type="ECO:0000256" key="8">
    <source>
        <dbReference type="ARBA" id="ARBA00061369"/>
    </source>
</evidence>
<feature type="compositionally biased region" description="Polar residues" evidence="10">
    <location>
        <begin position="107"/>
        <end position="116"/>
    </location>
</feature>
<feature type="region of interest" description="Disordered" evidence="10">
    <location>
        <begin position="266"/>
        <end position="287"/>
    </location>
</feature>
<reference evidence="12" key="1">
    <citation type="submission" date="2023-07" db="EMBL/GenBank/DDBJ databases">
        <title>draft genome sequence of fig (Ficus carica).</title>
        <authorList>
            <person name="Takahashi T."/>
            <person name="Nishimura K."/>
        </authorList>
    </citation>
    <scope>NUCLEOTIDE SEQUENCE</scope>
</reference>
<dbReference type="GO" id="GO:0005634">
    <property type="term" value="C:nucleus"/>
    <property type="evidence" value="ECO:0007669"/>
    <property type="project" value="UniProtKB-SubCell"/>
</dbReference>
<evidence type="ECO:0000256" key="3">
    <source>
        <dbReference type="ARBA" id="ARBA00022682"/>
    </source>
</evidence>
<dbReference type="InterPro" id="IPR043452">
    <property type="entry name" value="BZIP46-like"/>
</dbReference>
<feature type="compositionally biased region" description="Polar residues" evidence="10">
    <location>
        <begin position="171"/>
        <end position="181"/>
    </location>
</feature>
<evidence type="ECO:0000256" key="2">
    <source>
        <dbReference type="ARBA" id="ARBA00022553"/>
    </source>
</evidence>
<feature type="compositionally biased region" description="Polar residues" evidence="10">
    <location>
        <begin position="8"/>
        <end position="34"/>
    </location>
</feature>
<feature type="compositionally biased region" description="Pro residues" evidence="10">
    <location>
        <begin position="273"/>
        <end position="285"/>
    </location>
</feature>
<comment type="caution">
    <text evidence="12">The sequence shown here is derived from an EMBL/GenBank/DDBJ whole genome shotgun (WGS) entry which is preliminary data.</text>
</comment>
<keyword evidence="9" id="KW-0175">Coiled coil</keyword>
<feature type="coiled-coil region" evidence="9">
    <location>
        <begin position="376"/>
        <end position="410"/>
    </location>
</feature>
<keyword evidence="5" id="KW-0238">DNA-binding</keyword>
<organism evidence="12 13">
    <name type="scientific">Ficus carica</name>
    <name type="common">Common fig</name>
    <dbReference type="NCBI Taxonomy" id="3494"/>
    <lineage>
        <taxon>Eukaryota</taxon>
        <taxon>Viridiplantae</taxon>
        <taxon>Streptophyta</taxon>
        <taxon>Embryophyta</taxon>
        <taxon>Tracheophyta</taxon>
        <taxon>Spermatophyta</taxon>
        <taxon>Magnoliopsida</taxon>
        <taxon>eudicotyledons</taxon>
        <taxon>Gunneridae</taxon>
        <taxon>Pentapetalae</taxon>
        <taxon>rosids</taxon>
        <taxon>fabids</taxon>
        <taxon>Rosales</taxon>
        <taxon>Moraceae</taxon>
        <taxon>Ficeae</taxon>
        <taxon>Ficus</taxon>
    </lineage>
</organism>
<dbReference type="SMART" id="SM00338">
    <property type="entry name" value="BRLZ"/>
    <property type="match status" value="1"/>
</dbReference>
<dbReference type="PANTHER" id="PTHR22952:SF175">
    <property type="entry name" value="PROTEIN ABSCISIC ACID-INSENSITIVE 5"/>
    <property type="match status" value="1"/>
</dbReference>
<keyword evidence="6" id="KW-0804">Transcription</keyword>
<evidence type="ECO:0000256" key="4">
    <source>
        <dbReference type="ARBA" id="ARBA00023015"/>
    </source>
</evidence>
<dbReference type="SUPFAM" id="SSF57959">
    <property type="entry name" value="Leucine zipper domain"/>
    <property type="match status" value="1"/>
</dbReference>
<evidence type="ECO:0000313" key="13">
    <source>
        <dbReference type="Proteomes" id="UP001187192"/>
    </source>
</evidence>
<sequence>MVVPELETMSSQGEVESSLQLDQHQKNGNHPFSSLGRQSSIYSLTLDEFQHTLCESGKNFGSMNMDEFLTSIWTAEENQAINSSSHNNTTNNNNNNGNNYPNGNAGDHNSSLSDVTATEKGGNIAPQASLSRQGSLTLPAPLCRKTVEEVWSEIHSKGQQAQNQRGGGDNSARNSDSTPRQPTFGEMTLEDFLVKAGVVQEQAPLAAPPPPSQPQQYGMYQSNPAAVVPGFVGRPTALAPGAAATYQAMTQAGAVLGGDSSVYAGNGTRNGPYPAPQPQPPPPAPAASAAVCYGGRVVNGGGGYGAAQALGLAAPGSPVSSDGICPSQVDNAGNQYGMDLGALRGRKRIIDGPVEKVVERRQRRMIKNRESAARSRARKQAYTVELEAELNQLREENGHLKQALAVLERKQKQQYFEEMKMKVHTKAYKAKEKLRMFRRNMSCPL</sequence>
<evidence type="ECO:0000256" key="10">
    <source>
        <dbReference type="SAM" id="MobiDB-lite"/>
    </source>
</evidence>
<dbReference type="GO" id="GO:0043565">
    <property type="term" value="F:sequence-specific DNA binding"/>
    <property type="evidence" value="ECO:0007669"/>
    <property type="project" value="UniProtKB-ARBA"/>
</dbReference>
<dbReference type="EMBL" id="BTGU01000009">
    <property type="protein sequence ID" value="GMN39414.1"/>
    <property type="molecule type" value="Genomic_DNA"/>
</dbReference>
<gene>
    <name evidence="12" type="ORF">TIFTF001_008641</name>
</gene>
<comment type="similarity">
    <text evidence="8">Belongs to the bZIP family. ABI5 subfamily.</text>
</comment>
<keyword evidence="13" id="KW-1185">Reference proteome</keyword>
<dbReference type="Proteomes" id="UP001187192">
    <property type="component" value="Unassembled WGS sequence"/>
</dbReference>
<keyword evidence="3" id="KW-0938">Abscisic acid signaling pathway</keyword>
<dbReference type="GO" id="GO:0003700">
    <property type="term" value="F:DNA-binding transcription factor activity"/>
    <property type="evidence" value="ECO:0007669"/>
    <property type="project" value="InterPro"/>
</dbReference>
<dbReference type="InterPro" id="IPR004827">
    <property type="entry name" value="bZIP"/>
</dbReference>
<dbReference type="AlphaFoldDB" id="A0AA88DH52"/>
<dbReference type="Pfam" id="PF00170">
    <property type="entry name" value="bZIP_1"/>
    <property type="match status" value="1"/>
</dbReference>
<keyword evidence="4" id="KW-0805">Transcription regulation</keyword>
<dbReference type="InterPro" id="IPR046347">
    <property type="entry name" value="bZIP_sf"/>
</dbReference>
<comment type="subcellular location">
    <subcellularLocation>
        <location evidence="1">Nucleus</location>
    </subcellularLocation>
</comment>
<feature type="region of interest" description="Disordered" evidence="10">
    <location>
        <begin position="82"/>
        <end position="132"/>
    </location>
</feature>
<feature type="region of interest" description="Disordered" evidence="10">
    <location>
        <begin position="153"/>
        <end position="184"/>
    </location>
</feature>
<dbReference type="GO" id="GO:0009414">
    <property type="term" value="P:response to water deprivation"/>
    <property type="evidence" value="ECO:0007669"/>
    <property type="project" value="UniProtKB-ARBA"/>
</dbReference>
<proteinExistence type="inferred from homology"/>
<evidence type="ECO:0000256" key="9">
    <source>
        <dbReference type="SAM" id="Coils"/>
    </source>
</evidence>
<feature type="compositionally biased region" description="Low complexity" evidence="10">
    <location>
        <begin position="87"/>
        <end position="104"/>
    </location>
</feature>
<dbReference type="GO" id="GO:0045893">
    <property type="term" value="P:positive regulation of DNA-templated transcription"/>
    <property type="evidence" value="ECO:0007669"/>
    <property type="project" value="InterPro"/>
</dbReference>
<evidence type="ECO:0000256" key="6">
    <source>
        <dbReference type="ARBA" id="ARBA00023163"/>
    </source>
</evidence>
<keyword evidence="7" id="KW-0539">Nucleus</keyword>
<dbReference type="GO" id="GO:0009738">
    <property type="term" value="P:abscisic acid-activated signaling pathway"/>
    <property type="evidence" value="ECO:0007669"/>
    <property type="project" value="UniProtKB-KW"/>
</dbReference>
<dbReference type="Gene3D" id="1.20.5.170">
    <property type="match status" value="1"/>
</dbReference>
<dbReference type="GO" id="GO:0009651">
    <property type="term" value="P:response to salt stress"/>
    <property type="evidence" value="ECO:0007669"/>
    <property type="project" value="UniProtKB-ARBA"/>
</dbReference>
<evidence type="ECO:0000256" key="5">
    <source>
        <dbReference type="ARBA" id="ARBA00023125"/>
    </source>
</evidence>
<dbReference type="CDD" id="cd14707">
    <property type="entry name" value="bZIP_plant_BZIP46"/>
    <property type="match status" value="1"/>
</dbReference>
<evidence type="ECO:0000256" key="7">
    <source>
        <dbReference type="ARBA" id="ARBA00023242"/>
    </source>
</evidence>
<evidence type="ECO:0000313" key="12">
    <source>
        <dbReference type="EMBL" id="GMN39414.1"/>
    </source>
</evidence>
<protein>
    <recommendedName>
        <fullName evidence="11">BZIP domain-containing protein</fullName>
    </recommendedName>
</protein>
<accession>A0AA88DH52</accession>
<dbReference type="Gramene" id="FCD_00007540-RA">
    <property type="protein sequence ID" value="FCD_00007540-RA:cds"/>
    <property type="gene ID" value="FCD_00007540"/>
</dbReference>
<evidence type="ECO:0000259" key="11">
    <source>
        <dbReference type="PROSITE" id="PS50217"/>
    </source>
</evidence>
<evidence type="ECO:0000256" key="1">
    <source>
        <dbReference type="ARBA" id="ARBA00004123"/>
    </source>
</evidence>
<feature type="region of interest" description="Disordered" evidence="10">
    <location>
        <begin position="1"/>
        <end position="34"/>
    </location>
</feature>